<dbReference type="PANTHER" id="PTHR11328:SF24">
    <property type="entry name" value="MAJOR FACILITATOR SUPERFAMILY (MFS) PROFILE DOMAIN-CONTAINING PROTEIN"/>
    <property type="match status" value="1"/>
</dbReference>
<accession>A0A1I4EUT7</accession>
<dbReference type="GO" id="GO:0005886">
    <property type="term" value="C:plasma membrane"/>
    <property type="evidence" value="ECO:0007669"/>
    <property type="project" value="TreeGrafter"/>
</dbReference>
<dbReference type="GO" id="GO:0015293">
    <property type="term" value="F:symporter activity"/>
    <property type="evidence" value="ECO:0007669"/>
    <property type="project" value="InterPro"/>
</dbReference>
<feature type="transmembrane region" description="Helical" evidence="5">
    <location>
        <begin position="416"/>
        <end position="437"/>
    </location>
</feature>
<dbReference type="RefSeq" id="WP_090188109.1">
    <property type="nucleotide sequence ID" value="NZ_FOTF01000007.1"/>
</dbReference>
<proteinExistence type="inferred from homology"/>
<dbReference type="Proteomes" id="UP000199550">
    <property type="component" value="Unassembled WGS sequence"/>
</dbReference>
<feature type="transmembrane region" description="Helical" evidence="5">
    <location>
        <begin position="174"/>
        <end position="196"/>
    </location>
</feature>
<feature type="transmembrane region" description="Helical" evidence="5">
    <location>
        <begin position="107"/>
        <end position="126"/>
    </location>
</feature>
<feature type="transmembrane region" description="Helical" evidence="5">
    <location>
        <begin position="326"/>
        <end position="344"/>
    </location>
</feature>
<dbReference type="Pfam" id="PF13347">
    <property type="entry name" value="MFS_2"/>
    <property type="match status" value="1"/>
</dbReference>
<dbReference type="GO" id="GO:0008643">
    <property type="term" value="P:carbohydrate transport"/>
    <property type="evidence" value="ECO:0007669"/>
    <property type="project" value="InterPro"/>
</dbReference>
<dbReference type="SUPFAM" id="SSF103473">
    <property type="entry name" value="MFS general substrate transporter"/>
    <property type="match status" value="1"/>
</dbReference>
<dbReference type="InterPro" id="IPR039672">
    <property type="entry name" value="MFS_2"/>
</dbReference>
<evidence type="ECO:0000259" key="6">
    <source>
        <dbReference type="PROSITE" id="PS50850"/>
    </source>
</evidence>
<feature type="transmembrane region" description="Helical" evidence="5">
    <location>
        <begin position="79"/>
        <end position="101"/>
    </location>
</feature>
<gene>
    <name evidence="7" type="ORF">SAMN04488004_107137</name>
</gene>
<comment type="similarity">
    <text evidence="1">Belongs to the sodium:galactoside symporter (TC 2.A.2) family.</text>
</comment>
<dbReference type="Gene3D" id="1.20.1250.20">
    <property type="entry name" value="MFS general substrate transporter like domains"/>
    <property type="match status" value="2"/>
</dbReference>
<evidence type="ECO:0000256" key="3">
    <source>
        <dbReference type="ARBA" id="ARBA00022989"/>
    </source>
</evidence>
<evidence type="ECO:0000256" key="2">
    <source>
        <dbReference type="ARBA" id="ARBA00022692"/>
    </source>
</evidence>
<sequence length="448" mass="46836">MALTRGQMAGWGLADMGVNVFVVVKQLLVFTFLTTHLGVPPAAAGLVTFAVLAFDVVTDPIVGYLSDRSQSRWGRRAPWIAVGAVILATSIVLMFAVPAGLPWQSNALWVTLFFGLASVGFTFVAIPYGAMAGEMTQDPAERSAMMAYRMSFASLGLLTAGALVPALAGNTQAGYARAVLIVAPVVVLTIWGMLLATRRAPQITAPASAGFTAVLRLVLGNRPFAILVALYGVLTLGVALIAAGLQLAALYLMTDAPGPLSGLTGALGIFSTLFAMFILGSILSQFPWVWASARWGKITALMLGLMLYVVVLIGVWLCLPASGVTAMALLFFAAGAANGAYQQIPWAMYPDLMDVTRAQQGAAIEGAFSAVWLFGQKVANALAPLALGLMLQAAGWQATTAGVTAQSDQALNALRVALTLVPAAIFVAGGLGLWLIYRPLAKHVASHR</sequence>
<feature type="transmembrane region" description="Helical" evidence="5">
    <location>
        <begin position="225"/>
        <end position="253"/>
    </location>
</feature>
<evidence type="ECO:0000313" key="7">
    <source>
        <dbReference type="EMBL" id="SFL08297.1"/>
    </source>
</evidence>
<keyword evidence="3 5" id="KW-1133">Transmembrane helix</keyword>
<keyword evidence="8" id="KW-1185">Reference proteome</keyword>
<dbReference type="EMBL" id="FOTF01000007">
    <property type="protein sequence ID" value="SFL08297.1"/>
    <property type="molecule type" value="Genomic_DNA"/>
</dbReference>
<name>A0A1I4EUT7_9RHOB</name>
<dbReference type="PANTHER" id="PTHR11328">
    <property type="entry name" value="MAJOR FACILITATOR SUPERFAMILY DOMAIN-CONTAINING PROTEIN"/>
    <property type="match status" value="1"/>
</dbReference>
<feature type="domain" description="Major facilitator superfamily (MFS) profile" evidence="6">
    <location>
        <begin position="1"/>
        <end position="441"/>
    </location>
</feature>
<evidence type="ECO:0000256" key="1">
    <source>
        <dbReference type="ARBA" id="ARBA00009617"/>
    </source>
</evidence>
<feature type="transmembrane region" description="Helical" evidence="5">
    <location>
        <begin position="147"/>
        <end position="168"/>
    </location>
</feature>
<dbReference type="PROSITE" id="PS50850">
    <property type="entry name" value="MFS"/>
    <property type="match status" value="1"/>
</dbReference>
<evidence type="ECO:0000256" key="5">
    <source>
        <dbReference type="SAM" id="Phobius"/>
    </source>
</evidence>
<evidence type="ECO:0000256" key="4">
    <source>
        <dbReference type="ARBA" id="ARBA00023136"/>
    </source>
</evidence>
<feature type="transmembrane region" description="Helical" evidence="5">
    <location>
        <begin position="298"/>
        <end position="319"/>
    </location>
</feature>
<feature type="transmembrane region" description="Helical" evidence="5">
    <location>
        <begin position="265"/>
        <end position="286"/>
    </location>
</feature>
<evidence type="ECO:0000313" key="8">
    <source>
        <dbReference type="Proteomes" id="UP000199550"/>
    </source>
</evidence>
<dbReference type="InterPro" id="IPR020846">
    <property type="entry name" value="MFS_dom"/>
</dbReference>
<protein>
    <submittedName>
        <fullName evidence="7">Na+/melibiose symporter</fullName>
    </submittedName>
</protein>
<keyword evidence="4 5" id="KW-0472">Membrane</keyword>
<reference evidence="7 8" key="1">
    <citation type="submission" date="2016-10" db="EMBL/GenBank/DDBJ databases">
        <authorList>
            <person name="de Groot N.N."/>
        </authorList>
    </citation>
    <scope>NUCLEOTIDE SEQUENCE [LARGE SCALE GENOMIC DNA]</scope>
    <source>
        <strain evidence="7 8">DSM 16199</strain>
    </source>
</reference>
<keyword evidence="2 5" id="KW-0812">Transmembrane</keyword>
<organism evidence="7 8">
    <name type="scientific">Loktanella salsilacus</name>
    <dbReference type="NCBI Taxonomy" id="195913"/>
    <lineage>
        <taxon>Bacteria</taxon>
        <taxon>Pseudomonadati</taxon>
        <taxon>Pseudomonadota</taxon>
        <taxon>Alphaproteobacteria</taxon>
        <taxon>Rhodobacterales</taxon>
        <taxon>Roseobacteraceae</taxon>
        <taxon>Loktanella</taxon>
    </lineage>
</organism>
<dbReference type="STRING" id="195913.SAMN04488004_107137"/>
<feature type="transmembrane region" description="Helical" evidence="5">
    <location>
        <begin position="12"/>
        <end position="33"/>
    </location>
</feature>
<dbReference type="AlphaFoldDB" id="A0A1I4EUT7"/>
<dbReference type="OrthoDB" id="7584869at2"/>
<feature type="transmembrane region" description="Helical" evidence="5">
    <location>
        <begin position="39"/>
        <end position="58"/>
    </location>
</feature>
<dbReference type="InterPro" id="IPR036259">
    <property type="entry name" value="MFS_trans_sf"/>
</dbReference>